<dbReference type="InterPro" id="IPR053171">
    <property type="entry name" value="Viral_Tip_Attach_Protein"/>
</dbReference>
<organism evidence="2">
    <name type="scientific">uncultured Caudovirales phage</name>
    <dbReference type="NCBI Taxonomy" id="2100421"/>
    <lineage>
        <taxon>Viruses</taxon>
        <taxon>Duplodnaviria</taxon>
        <taxon>Heunggongvirae</taxon>
        <taxon>Uroviricota</taxon>
        <taxon>Caudoviricetes</taxon>
        <taxon>Peduoviridae</taxon>
        <taxon>Maltschvirus</taxon>
        <taxon>Maltschvirus maltsch</taxon>
    </lineage>
</organism>
<reference evidence="2" key="1">
    <citation type="submission" date="2020-05" db="EMBL/GenBank/DDBJ databases">
        <authorList>
            <person name="Chiriac C."/>
            <person name="Salcher M."/>
            <person name="Ghai R."/>
            <person name="Kavagutti S V."/>
        </authorList>
    </citation>
    <scope>NUCLEOTIDE SEQUENCE</scope>
</reference>
<feature type="domain" description="Fibronectin type-III" evidence="1">
    <location>
        <begin position="1206"/>
        <end position="1300"/>
    </location>
</feature>
<gene>
    <name evidence="2" type="ORF">UFOVP1040_71</name>
</gene>
<dbReference type="InterPro" id="IPR023366">
    <property type="entry name" value="ATP_synth_asu-like_sf"/>
</dbReference>
<dbReference type="EMBL" id="LR796994">
    <property type="protein sequence ID" value="CAB4180532.1"/>
    <property type="molecule type" value="Genomic_DNA"/>
</dbReference>
<dbReference type="PANTHER" id="PTHR36251:SF2">
    <property type="entry name" value="GIFSY-2 PROPHAGE HOST SPECIFICITY PROTEIN J, PHAGE LAMBDA"/>
    <property type="match status" value="1"/>
</dbReference>
<dbReference type="InterPro" id="IPR055385">
    <property type="entry name" value="GpJ_HDII-ins2"/>
</dbReference>
<proteinExistence type="predicted"/>
<evidence type="ECO:0000313" key="2">
    <source>
        <dbReference type="EMBL" id="CAB4180532.1"/>
    </source>
</evidence>
<dbReference type="InterPro" id="IPR032876">
    <property type="entry name" value="J_dom"/>
</dbReference>
<dbReference type="Gene3D" id="2.60.40.10">
    <property type="entry name" value="Immunoglobulins"/>
    <property type="match status" value="2"/>
</dbReference>
<dbReference type="InterPro" id="IPR013783">
    <property type="entry name" value="Ig-like_fold"/>
</dbReference>
<dbReference type="InterPro" id="IPR003961">
    <property type="entry name" value="FN3_dom"/>
</dbReference>
<accession>A0A6J5QAG7</accession>
<evidence type="ECO:0000259" key="1">
    <source>
        <dbReference type="PROSITE" id="PS50853"/>
    </source>
</evidence>
<dbReference type="PANTHER" id="PTHR36251">
    <property type="entry name" value="FELS-1 PROPHAGE HOST SPECIFICITY PROTEIN-RELATED"/>
    <property type="match status" value="1"/>
</dbReference>
<sequence length="1691" mass="179498">MGASEIKNLPVVIGSGGGKGGGGGTQRAAVEDPDSLRSISYAYLIDALSEGEIGGLVAGMQSIYLDGTPVQAADGAMNFQNVGWGEAKGTQAQGMLGGRNDSLSTVQYNQQVLNGSPVVRSVTSGVATALRVAILIPALYTQDTSTGDIHGGSVQYMVEYQPNGGSYIPVTLGSAATSEYGTGSSTATTPGGTTSFDGTVIAASGEGNVRVQYQPTGGGSWTDVASGYVALGEFETYYDDGGAYTTGNRLPSTSFHFSLGGLSGSYNLRIVVDSGTAAPQFTGLTSQVANSVVTVTGKASSAYVREHEFQLTGASPWNVRVTRVSANDGGNFTGKTYLQSITEVVQTKLRYPNTACILFVIDAKQFQSIPTRGYDIRGLKVKVPSNYNPETRVYTGSWDGTFTVAWTDNPAWCFYDMLTNTRYGLGNYIPAASVDKWALYTIAQYCDQLVPDGFGGTERRFSCNLYLQEREEAFTVVNNMASIFRGMTYWGNGAITAVQDSPSDPVASFAPANVVDGIFEYQGSSLKTRHTVAIVVWNDPVEYYRQKREYVADTAGIALYGVRETEIVAVGCATRGQAHRVGKWLLQSERLETESVQFKVGLEGAQIRPGSVIRISDPSRTGSRMGGRVSIGSTTSTIQIDSPVTLLAGHTYTLHCLKSDGTVMSSTITNFLPSNPTAIALNTAYSEIPAQDTVWLLEANDAAPTQWRVLGIAEADKHLYDVFAISHYAGKYASVESDVILAVPPISSLRFMPSSPTNIVVSESLYVAGQTVRVRVGVAWDSVPTASQYIIRMRRNSGPWEQLPLTDGPTIDVNDCAEGLFEFYIGSITPDGAKSPEAYASYTVIGKTAPPANVTGFNYTKQKNGLLLYWSAVADLDLDYYEIRVGASWAAGVTIYKGATLDKLYDQLAASSYTFWIKAKDTSGNESTAATSLAVTVVVPSTLSPSASFSDIDYLLQWATPSSDWTLDYYEIRYGGAWIGSTLLANVSATNYRAAVDFSGSRTFWVAAHDVAGNVGTAASVALTVTPAAAPTVTRVFSGTDVNIAWNAVTGALPTRAYEIRYGSDFASGTYVANVTALSRSMPVSWTGSRTFWVAAIDSSGAYGTAGSVAVLPTPWPAPAVSSSVIGVKAALSWTQGTAADTMPLDHYEVRYGASWAAGALVTVVSSDNYRVPITWTGDRDFYVAAVDSAGNYGTASSFSRVTVNAPSAPSVTAAFLLDQAVVTWSAPSATLPIVEYEIRYGASGSTWAANASTSNKIKATRLEVKAQWLGDRVYFVAAIDANGNLGAVGQVTMTVTAPGQPYVTSQVVDNNVLLYWTLPTSTLPIIEYEVRRGATWAGGTVIGTKAGLFTSVFEVVSGSYTYWLAGKDSAGNYGTPGSVATSVTQPPDYVLKADYDSTFSGTLSNALFEQGTVLMPVEVGRTWAQHFTDNGWTTIAGQTGAGYPLYIQPNVASGYYQENIDYGTILPGTKVSVSYNTTAISGSPTISCRISLSPDNSAWTDYDGVTSVFGVGFRYIRVRITVTRAANTDLVRLNTLNVRLDSKLVSDAGMVVCYAPVTGATYSQTGTSLVVTSTAHGRQVGDWANLDFTSGTAADGVYQITAKDANTFTVTAASATTSGNVNIDTTGSAVKFAQTFTDVSAITVTPQGTTQISAIYDFTDVPNPTEFKVYVFNSGGTRIAGTVSWQAKGY</sequence>
<name>A0A6J5QAG7_9CAUD</name>
<dbReference type="Pfam" id="PF24801">
    <property type="entry name" value="FNIII-A_GpJ"/>
    <property type="match status" value="2"/>
</dbReference>
<dbReference type="PROSITE" id="PS50853">
    <property type="entry name" value="FN3"/>
    <property type="match status" value="1"/>
</dbReference>
<protein>
    <submittedName>
        <fullName evidence="2">Tip attachment protein J</fullName>
    </submittedName>
</protein>
<dbReference type="Gene3D" id="2.40.30.20">
    <property type="match status" value="1"/>
</dbReference>
<dbReference type="Pfam" id="PF13550">
    <property type="entry name" value="Phage-tail_3"/>
    <property type="match status" value="1"/>
</dbReference>